<dbReference type="InterPro" id="IPR018228">
    <property type="entry name" value="DNase_TatD-rel_CS"/>
</dbReference>
<dbReference type="GO" id="GO:0016788">
    <property type="term" value="F:hydrolase activity, acting on ester bonds"/>
    <property type="evidence" value="ECO:0007669"/>
    <property type="project" value="InterPro"/>
</dbReference>
<dbReference type="EMBL" id="KQ085895">
    <property type="protein sequence ID" value="KLO18370.1"/>
    <property type="molecule type" value="Genomic_DNA"/>
</dbReference>
<dbReference type="Pfam" id="PF01026">
    <property type="entry name" value="TatD_DNase"/>
    <property type="match status" value="1"/>
</dbReference>
<evidence type="ECO:0000313" key="3">
    <source>
        <dbReference type="Proteomes" id="UP000053477"/>
    </source>
</evidence>
<dbReference type="Proteomes" id="UP000053477">
    <property type="component" value="Unassembled WGS sequence"/>
</dbReference>
<gene>
    <name evidence="2" type="ORF">SCHPADRAFT_899767</name>
</gene>
<dbReference type="OrthoDB" id="6079689at2759"/>
<dbReference type="PANTHER" id="PTHR46363">
    <property type="entry name" value="DEOXYRIBONUCLEASE TATDN2-RELATED"/>
    <property type="match status" value="1"/>
</dbReference>
<proteinExistence type="predicted"/>
<dbReference type="InParanoid" id="A0A0H2S200"/>
<dbReference type="Gene3D" id="3.20.20.140">
    <property type="entry name" value="Metal-dependent hydrolases"/>
    <property type="match status" value="1"/>
</dbReference>
<protein>
    <submittedName>
        <fullName evidence="2">Hydrolase</fullName>
    </submittedName>
</protein>
<dbReference type="SUPFAM" id="SSF51556">
    <property type="entry name" value="Metallo-dependent hydrolases"/>
    <property type="match status" value="1"/>
</dbReference>
<evidence type="ECO:0000256" key="1">
    <source>
        <dbReference type="ARBA" id="ARBA00022801"/>
    </source>
</evidence>
<dbReference type="InterPro" id="IPR001130">
    <property type="entry name" value="TatD-like"/>
</dbReference>
<keyword evidence="1 2" id="KW-0378">Hydrolase</keyword>
<dbReference type="PANTHER" id="PTHR46363:SF1">
    <property type="entry name" value="DEOXYRIBONUCLEASE TATDN2-RELATED"/>
    <property type="match status" value="1"/>
</dbReference>
<dbReference type="CDD" id="cd01310">
    <property type="entry name" value="TatD_DNAse"/>
    <property type="match status" value="1"/>
</dbReference>
<accession>A0A0H2S200</accession>
<dbReference type="PROSITE" id="PS01090">
    <property type="entry name" value="TATD_2"/>
    <property type="match status" value="1"/>
</dbReference>
<name>A0A0H2S200_9AGAM</name>
<dbReference type="InterPro" id="IPR032466">
    <property type="entry name" value="Metal_Hydrolase"/>
</dbReference>
<reference evidence="2 3" key="1">
    <citation type="submission" date="2015-04" db="EMBL/GenBank/DDBJ databases">
        <title>Complete genome sequence of Schizopora paradoxa KUC8140, a cosmopolitan wood degrader in East Asia.</title>
        <authorList>
            <consortium name="DOE Joint Genome Institute"/>
            <person name="Min B."/>
            <person name="Park H."/>
            <person name="Jang Y."/>
            <person name="Kim J.-J."/>
            <person name="Kim K.H."/>
            <person name="Pangilinan J."/>
            <person name="Lipzen A."/>
            <person name="Riley R."/>
            <person name="Grigoriev I.V."/>
            <person name="Spatafora J.W."/>
            <person name="Choi I.-G."/>
        </authorList>
    </citation>
    <scope>NUCLEOTIDE SEQUENCE [LARGE SCALE GENOMIC DNA]</scope>
    <source>
        <strain evidence="2 3">KUC8140</strain>
    </source>
</reference>
<organism evidence="2 3">
    <name type="scientific">Schizopora paradoxa</name>
    <dbReference type="NCBI Taxonomy" id="27342"/>
    <lineage>
        <taxon>Eukaryota</taxon>
        <taxon>Fungi</taxon>
        <taxon>Dikarya</taxon>
        <taxon>Basidiomycota</taxon>
        <taxon>Agaricomycotina</taxon>
        <taxon>Agaricomycetes</taxon>
        <taxon>Hymenochaetales</taxon>
        <taxon>Schizoporaceae</taxon>
        <taxon>Schizopora</taxon>
    </lineage>
</organism>
<dbReference type="AlphaFoldDB" id="A0A0H2S200"/>
<sequence length="341" mass="38535">MGKNNKKRPPVPDESNLILPIHPALTDSAKSSAPIVDTHTHLISTFSEYRRKYPEGKFETIFDFVRGVYHDKDVAAIVDVYCEAPVQKAWKELADSAMSEQDRIDKWGGLEYWFVMGVHPHEAKHYNDAVESDILEAMKHPRNVGWGEIGLDYHYDNSPRDIQQDVFTRQLRHAVRLGKPLTIHTREADDDTERILKAEVPKDHKIHIHCFTDAPEFAQRLLGHFPNLYIGVTGVITYSTNLNTSSVIRSFASSPSPGPMRIVLETDAPYMIPGNIYKSLKELRSGSRLPLCHTAMIPWTAEFVANEVNIALGEGADTNAIYDVPRVMKEARENARAMYGV</sequence>
<evidence type="ECO:0000313" key="2">
    <source>
        <dbReference type="EMBL" id="KLO18370.1"/>
    </source>
</evidence>
<keyword evidence="3" id="KW-1185">Reference proteome</keyword>